<keyword evidence="4" id="KW-0812">Transmembrane</keyword>
<dbReference type="AlphaFoldDB" id="A0A0P4WAI7"/>
<dbReference type="PANTHER" id="PTHR46197:SF3">
    <property type="entry name" value="AB HYDROLASE-1 DOMAIN-CONTAINING PROTEIN"/>
    <property type="match status" value="1"/>
</dbReference>
<evidence type="ECO:0000256" key="11">
    <source>
        <dbReference type="ARBA" id="ARBA00056841"/>
    </source>
</evidence>
<comment type="subcellular location">
    <subcellularLocation>
        <location evidence="1">Cytoplasm</location>
    </subcellularLocation>
    <subcellularLocation>
        <location evidence="2">Membrane</location>
        <topology evidence="2">Single-pass type II membrane protein</topology>
    </subcellularLocation>
</comment>
<dbReference type="EMBL" id="GDRN01086157">
    <property type="protein sequence ID" value="JAI61225.1"/>
    <property type="molecule type" value="Transcribed_RNA"/>
</dbReference>
<dbReference type="EMBL" id="GDRN01086156">
    <property type="protein sequence ID" value="JAI61226.1"/>
    <property type="molecule type" value="Transcribed_RNA"/>
</dbReference>
<name>A0A0P4WAI7_SCYOL</name>
<dbReference type="PANTHER" id="PTHR46197">
    <property type="entry name" value="PROTEIN ABHD14B-LIKE"/>
    <property type="match status" value="1"/>
</dbReference>
<evidence type="ECO:0000256" key="2">
    <source>
        <dbReference type="ARBA" id="ARBA00004606"/>
    </source>
</evidence>
<dbReference type="SUPFAM" id="SSF53474">
    <property type="entry name" value="alpha/beta-Hydrolases"/>
    <property type="match status" value="1"/>
</dbReference>
<evidence type="ECO:0000313" key="15">
    <source>
        <dbReference type="EMBL" id="JAI61226.1"/>
    </source>
</evidence>
<keyword evidence="9" id="KW-0325">Glycoprotein</keyword>
<keyword evidence="8" id="KW-0472">Membrane</keyword>
<dbReference type="FunFam" id="3.40.50.1820:FF:000093">
    <property type="entry name" value="protein ABHD14A isoform X1"/>
    <property type="match status" value="1"/>
</dbReference>
<keyword evidence="3" id="KW-0963">Cytoplasm</keyword>
<accession>A0A0P4WAI7</accession>
<organism evidence="15">
    <name type="scientific">Scylla olivacea</name>
    <name type="common">Orange mud crab</name>
    <name type="synonym">Cancer olivacea</name>
    <dbReference type="NCBI Taxonomy" id="85551"/>
    <lineage>
        <taxon>Eukaryota</taxon>
        <taxon>Metazoa</taxon>
        <taxon>Ecdysozoa</taxon>
        <taxon>Arthropoda</taxon>
        <taxon>Crustacea</taxon>
        <taxon>Multicrustacea</taxon>
        <taxon>Malacostraca</taxon>
        <taxon>Eumalacostraca</taxon>
        <taxon>Eucarida</taxon>
        <taxon>Decapoda</taxon>
        <taxon>Pleocyemata</taxon>
        <taxon>Brachyura</taxon>
        <taxon>Eubrachyura</taxon>
        <taxon>Portunoidea</taxon>
        <taxon>Portunidae</taxon>
        <taxon>Portuninae</taxon>
        <taxon>Scylla</taxon>
    </lineage>
</organism>
<dbReference type="GO" id="GO:0016787">
    <property type="term" value="F:hydrolase activity"/>
    <property type="evidence" value="ECO:0007669"/>
    <property type="project" value="UniProtKB-KW"/>
</dbReference>
<dbReference type="GO" id="GO:0016020">
    <property type="term" value="C:membrane"/>
    <property type="evidence" value="ECO:0007669"/>
    <property type="project" value="UniProtKB-SubCell"/>
</dbReference>
<evidence type="ECO:0000256" key="1">
    <source>
        <dbReference type="ARBA" id="ARBA00004496"/>
    </source>
</evidence>
<dbReference type="Pfam" id="PF00561">
    <property type="entry name" value="Abhydrolase_1"/>
    <property type="match status" value="1"/>
</dbReference>
<feature type="domain" description="AB hydrolase-1" evidence="14">
    <location>
        <begin position="82"/>
        <end position="174"/>
    </location>
</feature>
<evidence type="ECO:0000256" key="5">
    <source>
        <dbReference type="ARBA" id="ARBA00022801"/>
    </source>
</evidence>
<dbReference type="GO" id="GO:0005737">
    <property type="term" value="C:cytoplasm"/>
    <property type="evidence" value="ECO:0007669"/>
    <property type="project" value="UniProtKB-SubCell"/>
</dbReference>
<keyword evidence="7" id="KW-1133">Transmembrane helix</keyword>
<evidence type="ECO:0000256" key="7">
    <source>
        <dbReference type="ARBA" id="ARBA00022989"/>
    </source>
</evidence>
<protein>
    <recommendedName>
        <fullName evidence="12">Protein ABHD14A</fullName>
    </recommendedName>
    <alternativeName>
        <fullName evidence="13">Alpha/beta hydrolase domain-containing protein 14A</fullName>
    </alternativeName>
</protein>
<evidence type="ECO:0000256" key="6">
    <source>
        <dbReference type="ARBA" id="ARBA00022968"/>
    </source>
</evidence>
<proteinExistence type="inferred from homology"/>
<evidence type="ECO:0000256" key="3">
    <source>
        <dbReference type="ARBA" id="ARBA00022490"/>
    </source>
</evidence>
<evidence type="ECO:0000259" key="14">
    <source>
        <dbReference type="Pfam" id="PF00561"/>
    </source>
</evidence>
<evidence type="ECO:0000256" key="4">
    <source>
        <dbReference type="ARBA" id="ARBA00022692"/>
    </source>
</evidence>
<comment type="function">
    <text evidence="11">Possible role in granule neuron development.</text>
</comment>
<keyword evidence="6" id="KW-0735">Signal-anchor</keyword>
<evidence type="ECO:0000256" key="9">
    <source>
        <dbReference type="ARBA" id="ARBA00023180"/>
    </source>
</evidence>
<evidence type="ECO:0000256" key="8">
    <source>
        <dbReference type="ARBA" id="ARBA00023136"/>
    </source>
</evidence>
<comment type="similarity">
    <text evidence="10">Belongs to the AB hydrolase superfamily. ABHD14 family.</text>
</comment>
<dbReference type="Gene3D" id="3.40.50.1820">
    <property type="entry name" value="alpha/beta hydrolase"/>
    <property type="match status" value="1"/>
</dbReference>
<keyword evidence="5" id="KW-0378">Hydrolase</keyword>
<evidence type="ECO:0000256" key="10">
    <source>
        <dbReference type="ARBA" id="ARBA00037942"/>
    </source>
</evidence>
<dbReference type="InterPro" id="IPR029058">
    <property type="entry name" value="AB_hydrolase_fold"/>
</dbReference>
<sequence>MAPSLLLTKMPMTPLRRDTSGRTMADPSFWHTFDFQSESIPPAVVDAASKVTVITNNINIMGANTFYREAKPPAEVEPSGEVVLLLHGAAFKSANWVELNTVNLLAGMGHRVIAVDLPGYGESKQATVEDKAGYLLSLLTHLDANKPILVSPSMSGGFSIPFITQNPESLSGYVPVAPVGTKKGRAKYRELQVPTLIIYGEKDTGLGHLSRDDLSNIPTSQAVELPGARHPAYLDQTNIFHTLLYNFIKQVHAHRAVV</sequence>
<reference evidence="15" key="1">
    <citation type="submission" date="2015-09" db="EMBL/GenBank/DDBJ databases">
        <title>Scylla olivacea transcriptome.</title>
        <authorList>
            <person name="Ikhwanuddin M."/>
        </authorList>
    </citation>
    <scope>NUCLEOTIDE SEQUENCE</scope>
</reference>
<dbReference type="InterPro" id="IPR000073">
    <property type="entry name" value="AB_hydrolase_1"/>
</dbReference>
<evidence type="ECO:0000256" key="12">
    <source>
        <dbReference type="ARBA" id="ARBA00073591"/>
    </source>
</evidence>
<evidence type="ECO:0000256" key="13">
    <source>
        <dbReference type="ARBA" id="ARBA00079023"/>
    </source>
</evidence>